<dbReference type="PROSITE" id="PS01128">
    <property type="entry name" value="SHIKIMATE_KINASE"/>
    <property type="match status" value="1"/>
</dbReference>
<evidence type="ECO:0000256" key="9">
    <source>
        <dbReference type="ARBA" id="ARBA00023141"/>
    </source>
</evidence>
<dbReference type="InterPro" id="IPR000623">
    <property type="entry name" value="Shikimate_kinase/TSH1"/>
</dbReference>
<dbReference type="GO" id="GO:0004765">
    <property type="term" value="F:shikimate kinase activity"/>
    <property type="evidence" value="ECO:0007669"/>
    <property type="project" value="UniProtKB-UniRule"/>
</dbReference>
<dbReference type="GO" id="GO:0009423">
    <property type="term" value="P:chorismate biosynthetic process"/>
    <property type="evidence" value="ECO:0007669"/>
    <property type="project" value="UniProtKB-UniRule"/>
</dbReference>
<comment type="cofactor">
    <cofactor evidence="11">
        <name>Mg(2+)</name>
        <dbReference type="ChEBI" id="CHEBI:18420"/>
    </cofactor>
    <text evidence="11">Binds 1 Mg(2+) ion per subunit.</text>
</comment>
<keyword evidence="7 11" id="KW-0418">Kinase</keyword>
<comment type="subcellular location">
    <subcellularLocation>
        <location evidence="11">Cytoplasm</location>
    </subcellularLocation>
</comment>
<feature type="binding site" evidence="11">
    <location>
        <position position="16"/>
    </location>
    <ligand>
        <name>Mg(2+)</name>
        <dbReference type="ChEBI" id="CHEBI:18420"/>
    </ligand>
</feature>
<evidence type="ECO:0000256" key="6">
    <source>
        <dbReference type="ARBA" id="ARBA00022741"/>
    </source>
</evidence>
<dbReference type="GO" id="GO:0005524">
    <property type="term" value="F:ATP binding"/>
    <property type="evidence" value="ECO:0007669"/>
    <property type="project" value="UniProtKB-UniRule"/>
</dbReference>
<evidence type="ECO:0000256" key="3">
    <source>
        <dbReference type="ARBA" id="ARBA00012154"/>
    </source>
</evidence>
<gene>
    <name evidence="11" type="primary">aroK</name>
    <name evidence="12" type="ORF">C4F51_03525</name>
</gene>
<feature type="binding site" evidence="11">
    <location>
        <position position="118"/>
    </location>
    <ligand>
        <name>ATP</name>
        <dbReference type="ChEBI" id="CHEBI:30616"/>
    </ligand>
</feature>
<feature type="binding site" evidence="11">
    <location>
        <position position="58"/>
    </location>
    <ligand>
        <name>substrate</name>
    </ligand>
</feature>
<dbReference type="InterPro" id="IPR027417">
    <property type="entry name" value="P-loop_NTPase"/>
</dbReference>
<comment type="catalytic activity">
    <reaction evidence="10 11">
        <text>shikimate + ATP = 3-phosphoshikimate + ADP + H(+)</text>
        <dbReference type="Rhea" id="RHEA:13121"/>
        <dbReference type="ChEBI" id="CHEBI:15378"/>
        <dbReference type="ChEBI" id="CHEBI:30616"/>
        <dbReference type="ChEBI" id="CHEBI:36208"/>
        <dbReference type="ChEBI" id="CHEBI:145989"/>
        <dbReference type="ChEBI" id="CHEBI:456216"/>
        <dbReference type="EC" id="2.7.1.71"/>
    </reaction>
</comment>
<dbReference type="GO" id="GO:0000287">
    <property type="term" value="F:magnesium ion binding"/>
    <property type="evidence" value="ECO:0007669"/>
    <property type="project" value="UniProtKB-UniRule"/>
</dbReference>
<keyword evidence="13" id="KW-1185">Reference proteome</keyword>
<keyword evidence="8 11" id="KW-0067">ATP-binding</keyword>
<dbReference type="EMBL" id="PRDL01000001">
    <property type="protein sequence ID" value="MBE8716253.1"/>
    <property type="molecule type" value="Genomic_DNA"/>
</dbReference>
<dbReference type="NCBIfam" id="NF003456">
    <property type="entry name" value="PRK05057.1"/>
    <property type="match status" value="1"/>
</dbReference>
<dbReference type="Pfam" id="PF01202">
    <property type="entry name" value="SKI"/>
    <property type="match status" value="1"/>
</dbReference>
<dbReference type="Gene3D" id="3.40.50.300">
    <property type="entry name" value="P-loop containing nucleotide triphosphate hydrolases"/>
    <property type="match status" value="1"/>
</dbReference>
<dbReference type="Proteomes" id="UP000652567">
    <property type="component" value="Unassembled WGS sequence"/>
</dbReference>
<dbReference type="EC" id="2.7.1.71" evidence="3 11"/>
<evidence type="ECO:0000256" key="1">
    <source>
        <dbReference type="ARBA" id="ARBA00004842"/>
    </source>
</evidence>
<evidence type="ECO:0000256" key="5">
    <source>
        <dbReference type="ARBA" id="ARBA00022679"/>
    </source>
</evidence>
<dbReference type="GO" id="GO:0008652">
    <property type="term" value="P:amino acid biosynthetic process"/>
    <property type="evidence" value="ECO:0007669"/>
    <property type="project" value="UniProtKB-KW"/>
</dbReference>
<comment type="similarity">
    <text evidence="2 11">Belongs to the shikimate kinase family.</text>
</comment>
<dbReference type="GO" id="GO:0009073">
    <property type="term" value="P:aromatic amino acid family biosynthetic process"/>
    <property type="evidence" value="ECO:0007669"/>
    <property type="project" value="UniProtKB-KW"/>
</dbReference>
<feature type="binding site" evidence="11">
    <location>
        <position position="137"/>
    </location>
    <ligand>
        <name>substrate</name>
    </ligand>
</feature>
<comment type="subunit">
    <text evidence="11">Monomer.</text>
</comment>
<keyword evidence="11" id="KW-0460">Magnesium</keyword>
<sequence>MEKNIYLVGPMGVGKSTIGRLLATELSLSFHDSDRVIEERTGADIPWIFDMEGESGFRDRETAVLIELAAGKNLVVATGGGIITRPENSGIMQSSGYVCYLTASIDQLVERTARDKKRPLLQVENPRQKIIDLLEHRHPLYSQAADFVINTDRRSPKSVAMEIASLVLSANR</sequence>
<keyword evidence="6 11" id="KW-0547">Nucleotide-binding</keyword>
<keyword evidence="11" id="KW-0479">Metal-binding</keyword>
<accession>A0A928V1U3</accession>
<dbReference type="AlphaFoldDB" id="A0A928V1U3"/>
<dbReference type="PRINTS" id="PR01100">
    <property type="entry name" value="SHIKIMTKNASE"/>
</dbReference>
<evidence type="ECO:0000256" key="10">
    <source>
        <dbReference type="ARBA" id="ARBA00048567"/>
    </source>
</evidence>
<comment type="caution">
    <text evidence="12">The sequence shown here is derived from an EMBL/GenBank/DDBJ whole genome shotgun (WGS) entry which is preliminary data.</text>
</comment>
<name>A0A928V1U3_9GAMM</name>
<keyword evidence="5 11" id="KW-0808">Transferase</keyword>
<reference evidence="12" key="1">
    <citation type="submission" date="2018-07" db="EMBL/GenBank/DDBJ databases">
        <title>Genome assembly of strain Ka43.</title>
        <authorList>
            <person name="Kukolya J."/>
            <person name="Nagy I."/>
            <person name="Horvath B."/>
            <person name="Toth A."/>
        </authorList>
    </citation>
    <scope>NUCLEOTIDE SEQUENCE</scope>
    <source>
        <strain evidence="12">KB43</strain>
    </source>
</reference>
<feature type="binding site" evidence="11">
    <location>
        <position position="80"/>
    </location>
    <ligand>
        <name>substrate</name>
    </ligand>
</feature>
<comment type="pathway">
    <text evidence="1 11">Metabolic intermediate biosynthesis; chorismate biosynthesis; chorismate from D-erythrose 4-phosphate and phosphoenolpyruvate: step 5/7.</text>
</comment>
<keyword evidence="4 11" id="KW-0028">Amino-acid biosynthesis</keyword>
<evidence type="ECO:0000256" key="8">
    <source>
        <dbReference type="ARBA" id="ARBA00022840"/>
    </source>
</evidence>
<keyword evidence="9 11" id="KW-0057">Aromatic amino acid biosynthesis</keyword>
<organism evidence="12 13">
    <name type="scientific">Cellvibrio polysaccharolyticus</name>
    <dbReference type="NCBI Taxonomy" id="2082724"/>
    <lineage>
        <taxon>Bacteria</taxon>
        <taxon>Pseudomonadati</taxon>
        <taxon>Pseudomonadota</taxon>
        <taxon>Gammaproteobacteria</taxon>
        <taxon>Cellvibrionales</taxon>
        <taxon>Cellvibrionaceae</taxon>
        <taxon>Cellvibrio</taxon>
    </lineage>
</organism>
<proteinExistence type="inferred from homology"/>
<evidence type="ECO:0000256" key="11">
    <source>
        <dbReference type="HAMAP-Rule" id="MF_00109"/>
    </source>
</evidence>
<feature type="binding site" evidence="11">
    <location>
        <begin position="12"/>
        <end position="17"/>
    </location>
    <ligand>
        <name>ATP</name>
        <dbReference type="ChEBI" id="CHEBI:30616"/>
    </ligand>
</feature>
<dbReference type="CDD" id="cd00464">
    <property type="entry name" value="SK"/>
    <property type="match status" value="1"/>
</dbReference>
<dbReference type="PANTHER" id="PTHR21087:SF16">
    <property type="entry name" value="SHIKIMATE KINASE 1, CHLOROPLASTIC"/>
    <property type="match status" value="1"/>
</dbReference>
<evidence type="ECO:0000313" key="13">
    <source>
        <dbReference type="Proteomes" id="UP000652567"/>
    </source>
</evidence>
<feature type="binding site" evidence="11">
    <location>
        <position position="154"/>
    </location>
    <ligand>
        <name>ATP</name>
        <dbReference type="ChEBI" id="CHEBI:30616"/>
    </ligand>
</feature>
<dbReference type="GO" id="GO:0005829">
    <property type="term" value="C:cytosol"/>
    <property type="evidence" value="ECO:0007669"/>
    <property type="project" value="TreeGrafter"/>
</dbReference>
<dbReference type="PANTHER" id="PTHR21087">
    <property type="entry name" value="SHIKIMATE KINASE"/>
    <property type="match status" value="1"/>
</dbReference>
<dbReference type="InterPro" id="IPR031322">
    <property type="entry name" value="Shikimate/glucono_kinase"/>
</dbReference>
<dbReference type="SUPFAM" id="SSF52540">
    <property type="entry name" value="P-loop containing nucleoside triphosphate hydrolases"/>
    <property type="match status" value="1"/>
</dbReference>
<dbReference type="HAMAP" id="MF_00109">
    <property type="entry name" value="Shikimate_kinase"/>
    <property type="match status" value="1"/>
</dbReference>
<comment type="function">
    <text evidence="11">Catalyzes the specific phosphorylation of the 3-hydroxyl group of shikimic acid using ATP as a cosubstrate.</text>
</comment>
<evidence type="ECO:0000313" key="12">
    <source>
        <dbReference type="EMBL" id="MBE8716253.1"/>
    </source>
</evidence>
<dbReference type="InterPro" id="IPR023000">
    <property type="entry name" value="Shikimate_kinase_CS"/>
</dbReference>
<protein>
    <recommendedName>
        <fullName evidence="3 11">Shikimate kinase</fullName>
        <shortName evidence="11">SK</shortName>
        <ecNumber evidence="3 11">2.7.1.71</ecNumber>
    </recommendedName>
</protein>
<evidence type="ECO:0000256" key="2">
    <source>
        <dbReference type="ARBA" id="ARBA00006997"/>
    </source>
</evidence>
<feature type="binding site" evidence="11">
    <location>
        <position position="34"/>
    </location>
    <ligand>
        <name>substrate</name>
    </ligand>
</feature>
<keyword evidence="11" id="KW-0963">Cytoplasm</keyword>
<evidence type="ECO:0000256" key="4">
    <source>
        <dbReference type="ARBA" id="ARBA00022605"/>
    </source>
</evidence>
<evidence type="ECO:0000256" key="7">
    <source>
        <dbReference type="ARBA" id="ARBA00022777"/>
    </source>
</evidence>